<dbReference type="Proteomes" id="UP000078559">
    <property type="component" value="Unassembled WGS sequence"/>
</dbReference>
<evidence type="ECO:0000256" key="1">
    <source>
        <dbReference type="SAM" id="MobiDB-lite"/>
    </source>
</evidence>
<gene>
    <name evidence="2" type="ORF">VM1G_11174</name>
</gene>
<proteinExistence type="predicted"/>
<dbReference type="OrthoDB" id="5424149at2759"/>
<name>A0A194VJQ3_CYTMA</name>
<feature type="compositionally biased region" description="Basic and acidic residues" evidence="1">
    <location>
        <begin position="1"/>
        <end position="10"/>
    </location>
</feature>
<dbReference type="AlphaFoldDB" id="A0A194VJQ3"/>
<evidence type="ECO:0000313" key="2">
    <source>
        <dbReference type="EMBL" id="KUI64371.1"/>
    </source>
</evidence>
<feature type="region of interest" description="Disordered" evidence="1">
    <location>
        <begin position="1"/>
        <end position="122"/>
    </location>
</feature>
<dbReference type="EMBL" id="KN796134">
    <property type="protein sequence ID" value="KUI64371.1"/>
    <property type="molecule type" value="Genomic_DNA"/>
</dbReference>
<evidence type="ECO:0000313" key="3">
    <source>
        <dbReference type="Proteomes" id="UP000078559"/>
    </source>
</evidence>
<keyword evidence="3" id="KW-1185">Reference proteome</keyword>
<organism evidence="2 3">
    <name type="scientific">Cytospora mali</name>
    <name type="common">Apple Valsa canker fungus</name>
    <name type="synonym">Valsa mali</name>
    <dbReference type="NCBI Taxonomy" id="578113"/>
    <lineage>
        <taxon>Eukaryota</taxon>
        <taxon>Fungi</taxon>
        <taxon>Dikarya</taxon>
        <taxon>Ascomycota</taxon>
        <taxon>Pezizomycotina</taxon>
        <taxon>Sordariomycetes</taxon>
        <taxon>Sordariomycetidae</taxon>
        <taxon>Diaporthales</taxon>
        <taxon>Cytosporaceae</taxon>
        <taxon>Cytospora</taxon>
    </lineage>
</organism>
<sequence>MSARQVEHAKVSGTGPSRRSARLQGQHPASSGDPIHPSRAPFGRQIEAGAGTLPSKRPGLTRKTQPEADDEQTEQTTKATIHLASRGQVRGTGASLSRHAIAETTDWQRRRRRPQRTSTKACTADAEELGLVQKGANKASASASSESITGSTTTKTTSTTTSGFALLAHKNGILEPRLSKPPNNLEHIRKQLARSRKNASLPESVYERYVNKVEVAPNEATMVVEMSGKLLKEYDDKGYHRAFTGFPKDVDFNNGLSAPQPDFVEGLETQEHEPCPVDEHVSGAVLYKDDPYSVTLPHIAGEWKGRGKDMEEARLRNGYDGAALVYGRSQTLDTMGKPYLAARGGHAKVTTFTTDGTSLDFYAHHAASSDGGTLKYH</sequence>
<feature type="region of interest" description="Disordered" evidence="1">
    <location>
        <begin position="137"/>
        <end position="159"/>
    </location>
</feature>
<feature type="compositionally biased region" description="Low complexity" evidence="1">
    <location>
        <begin position="139"/>
        <end position="159"/>
    </location>
</feature>
<protein>
    <submittedName>
        <fullName evidence="2">Uncharacterized protein</fullName>
    </submittedName>
</protein>
<reference evidence="2" key="1">
    <citation type="submission" date="2014-12" db="EMBL/GenBank/DDBJ databases">
        <title>Genome Sequence of Valsa Canker Pathogens Uncovers a Specific Adaption of Colonization on Woody Bark.</title>
        <authorList>
            <person name="Yin Z."/>
            <person name="Liu H."/>
            <person name="Gao X."/>
            <person name="Li Z."/>
            <person name="Song N."/>
            <person name="Ke X."/>
            <person name="Dai Q."/>
            <person name="Wu Y."/>
            <person name="Sun Y."/>
            <person name="Xu J.-R."/>
            <person name="Kang Z.K."/>
            <person name="Wang L."/>
            <person name="Huang L."/>
        </authorList>
    </citation>
    <scope>NUCLEOTIDE SEQUENCE [LARGE SCALE GENOMIC DNA]</scope>
    <source>
        <strain evidence="2">03-8</strain>
    </source>
</reference>
<accession>A0A194VJQ3</accession>